<protein>
    <submittedName>
        <fullName evidence="2">Uncharacterized protein</fullName>
    </submittedName>
</protein>
<accession>A0AA96GPQ2</accession>
<dbReference type="EMBL" id="CP116968">
    <property type="protein sequence ID" value="WNM61361.1"/>
    <property type="molecule type" value="Genomic_DNA"/>
</dbReference>
<gene>
    <name evidence="2" type="ORF">PQG83_16610</name>
</gene>
<feature type="region of interest" description="Disordered" evidence="1">
    <location>
        <begin position="143"/>
        <end position="188"/>
    </location>
</feature>
<evidence type="ECO:0000256" key="1">
    <source>
        <dbReference type="SAM" id="MobiDB-lite"/>
    </source>
</evidence>
<reference evidence="2 3" key="1">
    <citation type="submission" date="2023-01" db="EMBL/GenBank/DDBJ databases">
        <title>Cultivation and genomic characterization of new, ubiquitous marine nitrite-oxidizing bacteria from the Nitrospirales.</title>
        <authorList>
            <person name="Mueller A.J."/>
            <person name="Daebeler A."/>
            <person name="Herbold C.W."/>
            <person name="Kirkegaard R.H."/>
            <person name="Daims H."/>
        </authorList>
    </citation>
    <scope>NUCLEOTIDE SEQUENCE [LARGE SCALE GENOMIC DNA]</scope>
    <source>
        <strain evidence="2 3">DK</strain>
    </source>
</reference>
<dbReference type="RefSeq" id="WP_312743406.1">
    <property type="nucleotide sequence ID" value="NZ_CP116968.1"/>
</dbReference>
<proteinExistence type="predicted"/>
<feature type="compositionally biased region" description="Pro residues" evidence="1">
    <location>
        <begin position="164"/>
        <end position="174"/>
    </location>
</feature>
<evidence type="ECO:0000313" key="3">
    <source>
        <dbReference type="Proteomes" id="UP001302494"/>
    </source>
</evidence>
<dbReference type="AlphaFoldDB" id="A0AA96GPQ2"/>
<dbReference type="KEGG" id="nneo:PQG83_16610"/>
<evidence type="ECO:0000313" key="2">
    <source>
        <dbReference type="EMBL" id="WNM61361.1"/>
    </source>
</evidence>
<keyword evidence="3" id="KW-1185">Reference proteome</keyword>
<dbReference type="Proteomes" id="UP001302494">
    <property type="component" value="Chromosome"/>
</dbReference>
<sequence length="188" mass="21451">MTPFPFLCIALLGVFHLTSREEAVFPYQADHQPSFRIQSVAMNTNPFSSIQPRPKLPVEPDEFDPREINAYYDWRNDMFFREFDLTGSGSVNFMTARRTYKVWLDEFGTPVVLTVGDPVFFWIDLNGNGKFEQELGEMFKDSYEDGVTGNEEPYDNSDLQEPAGPGPEWNPPPQGGFKLPPCDSRFGC</sequence>
<name>A0AA96GPQ2_9BACT</name>
<organism evidence="2 3">
    <name type="scientific">Candidatus Nitrospira neomarina</name>
    <dbReference type="NCBI Taxonomy" id="3020899"/>
    <lineage>
        <taxon>Bacteria</taxon>
        <taxon>Pseudomonadati</taxon>
        <taxon>Nitrospirota</taxon>
        <taxon>Nitrospiria</taxon>
        <taxon>Nitrospirales</taxon>
        <taxon>Nitrospiraceae</taxon>
        <taxon>Nitrospira</taxon>
    </lineage>
</organism>